<reference evidence="2 3" key="1">
    <citation type="submission" date="2018-11" db="EMBL/GenBank/DDBJ databases">
        <title>Genomic Encyclopedia of Type Strains, Phase IV (KMG-IV): sequencing the most valuable type-strain genomes for metagenomic binning, comparative biology and taxonomic classification.</title>
        <authorList>
            <person name="Goeker M."/>
        </authorList>
    </citation>
    <scope>NUCLEOTIDE SEQUENCE [LARGE SCALE GENOMIC DNA]</scope>
    <source>
        <strain evidence="2 3">DSM 100316</strain>
    </source>
</reference>
<organism evidence="2 3">
    <name type="scientific">Sinobacterium caligoides</name>
    <dbReference type="NCBI Taxonomy" id="933926"/>
    <lineage>
        <taxon>Bacteria</taxon>
        <taxon>Pseudomonadati</taxon>
        <taxon>Pseudomonadota</taxon>
        <taxon>Gammaproteobacteria</taxon>
        <taxon>Cellvibrionales</taxon>
        <taxon>Spongiibacteraceae</taxon>
        <taxon>Sinobacterium</taxon>
    </lineage>
</organism>
<dbReference type="PANTHER" id="PTHR13136">
    <property type="entry name" value="TESTIS DEVELOPMENT PROTEIN PRTD"/>
    <property type="match status" value="1"/>
</dbReference>
<evidence type="ECO:0000313" key="2">
    <source>
        <dbReference type="EMBL" id="ROS01826.1"/>
    </source>
</evidence>
<dbReference type="SUPFAM" id="SSF53474">
    <property type="entry name" value="alpha/beta-Hydrolases"/>
    <property type="match status" value="1"/>
</dbReference>
<gene>
    <name evidence="2" type="ORF">EDC56_2274</name>
</gene>
<dbReference type="InterPro" id="IPR029058">
    <property type="entry name" value="AB_hydrolase_fold"/>
</dbReference>
<dbReference type="Gene3D" id="3.40.50.1820">
    <property type="entry name" value="alpha/beta hydrolase"/>
    <property type="match status" value="1"/>
</dbReference>
<accession>A0A3N2DPU2</accession>
<protein>
    <recommendedName>
        <fullName evidence="1">KANL3/Tex30 alpha/beta hydrolase-like domain-containing protein</fullName>
    </recommendedName>
</protein>
<dbReference type="AlphaFoldDB" id="A0A3N2DPU2"/>
<comment type="caution">
    <text evidence="2">The sequence shown here is derived from an EMBL/GenBank/DDBJ whole genome shotgun (WGS) entry which is preliminary data.</text>
</comment>
<dbReference type="OrthoDB" id="652634at2"/>
<sequence>MTKTPLPPPDITKNLRFDGPNDADTTLILAHGAGAGMDHEFMQQVAAGIASHGIQVIRFEFPYMAKRRLDGRKYPPDRAPKAMLAFQQLINHVQQHYSSRRLFIGGKSMGGRLASLLAAEYKPNRGVDGVICLGFPFCAPGKPEVNRGEHLAEIRLPTLIIQGERDSFGGREAIESFPFSAQVSAQLLPDGDHSFKPRVKSGHTLDTNIEQAIASVAAFCLHSPADLSDMA</sequence>
<proteinExistence type="predicted"/>
<keyword evidence="3" id="KW-1185">Reference proteome</keyword>
<feature type="domain" description="KANL3/Tex30 alpha/beta hydrolase-like" evidence="1">
    <location>
        <begin position="24"/>
        <end position="219"/>
    </location>
</feature>
<dbReference type="InterPro" id="IPR026555">
    <property type="entry name" value="NSL3/Tex30"/>
</dbReference>
<dbReference type="InterPro" id="IPR046879">
    <property type="entry name" value="KANL3/Tex30_Abhydrolase"/>
</dbReference>
<evidence type="ECO:0000313" key="3">
    <source>
        <dbReference type="Proteomes" id="UP000275394"/>
    </source>
</evidence>
<dbReference type="Proteomes" id="UP000275394">
    <property type="component" value="Unassembled WGS sequence"/>
</dbReference>
<dbReference type="PANTHER" id="PTHR13136:SF11">
    <property type="entry name" value="TESTIS-EXPRESSED PROTEIN 30"/>
    <property type="match status" value="1"/>
</dbReference>
<evidence type="ECO:0000259" key="1">
    <source>
        <dbReference type="Pfam" id="PF20408"/>
    </source>
</evidence>
<dbReference type="EMBL" id="RKHR01000004">
    <property type="protein sequence ID" value="ROS01826.1"/>
    <property type="molecule type" value="Genomic_DNA"/>
</dbReference>
<dbReference type="Pfam" id="PF20408">
    <property type="entry name" value="Abhydrolase_11"/>
    <property type="match status" value="1"/>
</dbReference>
<dbReference type="RefSeq" id="WP_123712583.1">
    <property type="nucleotide sequence ID" value="NZ_RKHR01000004.1"/>
</dbReference>
<name>A0A3N2DPU2_9GAMM</name>